<organism evidence="2 3">
    <name type="scientific">Modicisalibacter xianhensis</name>
    <dbReference type="NCBI Taxonomy" id="442341"/>
    <lineage>
        <taxon>Bacteria</taxon>
        <taxon>Pseudomonadati</taxon>
        <taxon>Pseudomonadota</taxon>
        <taxon>Gammaproteobacteria</taxon>
        <taxon>Oceanospirillales</taxon>
        <taxon>Halomonadaceae</taxon>
        <taxon>Modicisalibacter</taxon>
    </lineage>
</organism>
<reference evidence="2 3" key="1">
    <citation type="submission" date="2016-10" db="EMBL/GenBank/DDBJ databases">
        <authorList>
            <person name="de Groot N.N."/>
        </authorList>
    </citation>
    <scope>NUCLEOTIDE SEQUENCE [LARGE SCALE GENOMIC DNA]</scope>
    <source>
        <strain evidence="2 3">CGMCC 1.6848</strain>
    </source>
</reference>
<sequence>MANLRKLAMLAAMLIRLIDEYLAGMRYRQASLRHRPTWRRSALPADPVRCTRHYGLHPLRTVPRCRPVGMGKHRLSDWPGRQAAPHTQEKS</sequence>
<evidence type="ECO:0000313" key="2">
    <source>
        <dbReference type="EMBL" id="SFH27713.1"/>
    </source>
</evidence>
<name>A0A1I2YPW2_9GAMM</name>
<dbReference type="AlphaFoldDB" id="A0A1I2YPW2"/>
<gene>
    <name evidence="2" type="ORF">SAMN04487959_10276</name>
</gene>
<dbReference type="Proteomes" id="UP000199040">
    <property type="component" value="Unassembled WGS sequence"/>
</dbReference>
<protein>
    <submittedName>
        <fullName evidence="2">Uncharacterized protein</fullName>
    </submittedName>
</protein>
<proteinExistence type="predicted"/>
<evidence type="ECO:0000256" key="1">
    <source>
        <dbReference type="SAM" id="MobiDB-lite"/>
    </source>
</evidence>
<accession>A0A1I2YPW2</accession>
<keyword evidence="3" id="KW-1185">Reference proteome</keyword>
<dbReference type="RefSeq" id="WP_092843198.1">
    <property type="nucleotide sequence ID" value="NZ_FOPY01000002.1"/>
</dbReference>
<evidence type="ECO:0000313" key="3">
    <source>
        <dbReference type="Proteomes" id="UP000199040"/>
    </source>
</evidence>
<dbReference type="EMBL" id="FOPY01000002">
    <property type="protein sequence ID" value="SFH27713.1"/>
    <property type="molecule type" value="Genomic_DNA"/>
</dbReference>
<dbReference type="STRING" id="442341.SAMN04487959_10276"/>
<feature type="region of interest" description="Disordered" evidence="1">
    <location>
        <begin position="67"/>
        <end position="91"/>
    </location>
</feature>